<dbReference type="PANTHER" id="PTHR30537:SF68">
    <property type="entry name" value="TRANSCRIPTIONAL REGULATOR-RELATED"/>
    <property type="match status" value="1"/>
</dbReference>
<gene>
    <name evidence="6" type="ORF">BTO22_03760</name>
</gene>
<keyword evidence="2" id="KW-0805">Transcription regulation</keyword>
<dbReference type="InterPro" id="IPR036388">
    <property type="entry name" value="WH-like_DNA-bd_sf"/>
</dbReference>
<dbReference type="Pfam" id="PF00126">
    <property type="entry name" value="HTH_1"/>
    <property type="match status" value="1"/>
</dbReference>
<dbReference type="GO" id="GO:0043565">
    <property type="term" value="F:sequence-specific DNA binding"/>
    <property type="evidence" value="ECO:0007669"/>
    <property type="project" value="TreeGrafter"/>
</dbReference>
<dbReference type="OrthoDB" id="9786526at2"/>
<dbReference type="Gene3D" id="1.10.10.10">
    <property type="entry name" value="Winged helix-like DNA-binding domain superfamily/Winged helix DNA-binding domain"/>
    <property type="match status" value="1"/>
</dbReference>
<comment type="similarity">
    <text evidence="1">Belongs to the LysR transcriptional regulatory family.</text>
</comment>
<evidence type="ECO:0000259" key="5">
    <source>
        <dbReference type="PROSITE" id="PS50931"/>
    </source>
</evidence>
<keyword evidence="3" id="KW-0238">DNA-binding</keyword>
<name>A0A2S7XBM9_9GAMM</name>
<dbReference type="SUPFAM" id="SSF46785">
    <property type="entry name" value="Winged helix' DNA-binding domain"/>
    <property type="match status" value="1"/>
</dbReference>
<organism evidence="6 7">
    <name type="scientific">Aliivibrio sifiae</name>
    <dbReference type="NCBI Taxonomy" id="566293"/>
    <lineage>
        <taxon>Bacteria</taxon>
        <taxon>Pseudomonadati</taxon>
        <taxon>Pseudomonadota</taxon>
        <taxon>Gammaproteobacteria</taxon>
        <taxon>Vibrionales</taxon>
        <taxon>Vibrionaceae</taxon>
        <taxon>Aliivibrio</taxon>
    </lineage>
</organism>
<dbReference type="Proteomes" id="UP000239263">
    <property type="component" value="Unassembled WGS sequence"/>
</dbReference>
<feature type="domain" description="HTH lysR-type" evidence="5">
    <location>
        <begin position="2"/>
        <end position="59"/>
    </location>
</feature>
<sequence>MMDLNNITILNQVIDSGSFTQAATNLGMTKSTVSRKLAELEEHLGVKLITRSTRKLGLTQEGEIFYQASVKVLDIMQQTELELTANQNLIRGHLNLAMPVEIGHGVMSEYINSFLIRYPEVSINVEMTNREVDIIGDSIDLYVQIGEINDSSLVARTIDFSERVIVASPNYLKTYGNIISPEDLQAPHHQIKVVNAVKVPNLYFNQVDKAIRVNLPYRLKVNTITACKSACLSGLGIASLPEFLCREHIKSGELIQILPDWDLPKAAISLVFPQNKLLPKRLRAFIDHVLELFELKKHLDKTNE</sequence>
<dbReference type="RefSeq" id="WP_105054336.1">
    <property type="nucleotide sequence ID" value="NZ_CAWNRT010000001.1"/>
</dbReference>
<keyword evidence="4" id="KW-0804">Transcription</keyword>
<dbReference type="PROSITE" id="PS50931">
    <property type="entry name" value="HTH_LYSR"/>
    <property type="match status" value="1"/>
</dbReference>
<evidence type="ECO:0000256" key="3">
    <source>
        <dbReference type="ARBA" id="ARBA00023125"/>
    </source>
</evidence>
<dbReference type="InterPro" id="IPR005119">
    <property type="entry name" value="LysR_subst-bd"/>
</dbReference>
<dbReference type="GO" id="GO:0003700">
    <property type="term" value="F:DNA-binding transcription factor activity"/>
    <property type="evidence" value="ECO:0007669"/>
    <property type="project" value="InterPro"/>
</dbReference>
<comment type="caution">
    <text evidence="6">The sequence shown here is derived from an EMBL/GenBank/DDBJ whole genome shotgun (WGS) entry which is preliminary data.</text>
</comment>
<dbReference type="InterPro" id="IPR058163">
    <property type="entry name" value="LysR-type_TF_proteobact-type"/>
</dbReference>
<reference evidence="6 7" key="1">
    <citation type="submission" date="2016-12" db="EMBL/GenBank/DDBJ databases">
        <title>Diversity of luminous bacteria.</title>
        <authorList>
            <person name="Yoshizawa S."/>
            <person name="Kogure K."/>
        </authorList>
    </citation>
    <scope>NUCLEOTIDE SEQUENCE [LARGE SCALE GENOMIC DNA]</scope>
    <source>
        <strain evidence="6 7">ATCC 33715</strain>
    </source>
</reference>
<accession>A0A2S7XBM9</accession>
<dbReference type="Pfam" id="PF03466">
    <property type="entry name" value="LysR_substrate"/>
    <property type="match status" value="1"/>
</dbReference>
<evidence type="ECO:0000256" key="2">
    <source>
        <dbReference type="ARBA" id="ARBA00023015"/>
    </source>
</evidence>
<protein>
    <submittedName>
        <fullName evidence="6">LysR family transcriptional regulator</fullName>
    </submittedName>
</protein>
<dbReference type="PRINTS" id="PR00039">
    <property type="entry name" value="HTHLYSR"/>
</dbReference>
<dbReference type="GO" id="GO:0006351">
    <property type="term" value="P:DNA-templated transcription"/>
    <property type="evidence" value="ECO:0007669"/>
    <property type="project" value="TreeGrafter"/>
</dbReference>
<dbReference type="PANTHER" id="PTHR30537">
    <property type="entry name" value="HTH-TYPE TRANSCRIPTIONAL REGULATOR"/>
    <property type="match status" value="1"/>
</dbReference>
<dbReference type="CDD" id="cd08422">
    <property type="entry name" value="PBP2_CrgA_like"/>
    <property type="match status" value="1"/>
</dbReference>
<dbReference type="AlphaFoldDB" id="A0A2S7XBM9"/>
<dbReference type="FunFam" id="1.10.10.10:FF:000001">
    <property type="entry name" value="LysR family transcriptional regulator"/>
    <property type="match status" value="1"/>
</dbReference>
<proteinExistence type="inferred from homology"/>
<dbReference type="InterPro" id="IPR000847">
    <property type="entry name" value="LysR_HTH_N"/>
</dbReference>
<evidence type="ECO:0000313" key="7">
    <source>
        <dbReference type="Proteomes" id="UP000239263"/>
    </source>
</evidence>
<dbReference type="SUPFAM" id="SSF53850">
    <property type="entry name" value="Periplasmic binding protein-like II"/>
    <property type="match status" value="1"/>
</dbReference>
<evidence type="ECO:0000313" key="6">
    <source>
        <dbReference type="EMBL" id="PQJ88744.1"/>
    </source>
</evidence>
<dbReference type="EMBL" id="MSCO01000001">
    <property type="protein sequence ID" value="PQJ88744.1"/>
    <property type="molecule type" value="Genomic_DNA"/>
</dbReference>
<evidence type="ECO:0000256" key="4">
    <source>
        <dbReference type="ARBA" id="ARBA00023163"/>
    </source>
</evidence>
<dbReference type="Gene3D" id="3.40.190.290">
    <property type="match status" value="1"/>
</dbReference>
<dbReference type="InterPro" id="IPR036390">
    <property type="entry name" value="WH_DNA-bd_sf"/>
</dbReference>
<evidence type="ECO:0000256" key="1">
    <source>
        <dbReference type="ARBA" id="ARBA00009437"/>
    </source>
</evidence>